<dbReference type="PROSITE" id="PS50109">
    <property type="entry name" value="HIS_KIN"/>
    <property type="match status" value="1"/>
</dbReference>
<keyword evidence="6" id="KW-1133">Transmembrane helix</keyword>
<sequence>MRKFALRGQIRHNTTQQVKTAGMEILEIWKWASSSGLHEGLSTYEKGLVKLTNKTALLMLGIVNLLLLPIAVFGQMTAPILLINSAFYPLALYLNYKRQYQLSRHYLLGLLYSMLILVTLFRGLESGILFVTIPTLLLSFLFFQRKRAHYLHLGLLGLFLIFAFVYTSLSTPLAPYAPWAVRFFYPIHLIISLTLTIAFINFFLKVNRDYQRELQELNMTKNKLFSIIGHDLKGPLNSLNGVLGLLNNKYMSQEEFYQLSGKLQESTQSLHSTLNTLLQWSLTQMKGISAHPQALDVREVVQQLLPLYSETAQQKDIRLTVAIPDQRWGYVDPNHLALVLRNLIGNALKYTPAGGSIIISAEVVAKQLVLAVADTGIGLPEEGVAALFSPGINKSRKGTQGESGTGLGLLLCQEMVILNGGQLWATSTPGKGSTFYVGLPLANPQEESPRPVASTGMLAPAL</sequence>
<evidence type="ECO:0000256" key="3">
    <source>
        <dbReference type="ARBA" id="ARBA00022553"/>
    </source>
</evidence>
<evidence type="ECO:0000256" key="2">
    <source>
        <dbReference type="ARBA" id="ARBA00012438"/>
    </source>
</evidence>
<gene>
    <name evidence="8" type="primary">yycG_2</name>
    <name evidence="8" type="ORF">ADICEAN_04059</name>
</gene>
<feature type="transmembrane region" description="Helical" evidence="6">
    <location>
        <begin position="127"/>
        <end position="143"/>
    </location>
</feature>
<dbReference type="EC" id="2.7.13.3" evidence="2"/>
<dbReference type="SUPFAM" id="SSF47384">
    <property type="entry name" value="Homodimeric domain of signal transducing histidine kinase"/>
    <property type="match status" value="1"/>
</dbReference>
<keyword evidence="4 8" id="KW-0808">Transferase</keyword>
<dbReference type="PRINTS" id="PR00344">
    <property type="entry name" value="BCTRLSENSOR"/>
</dbReference>
<dbReference type="GO" id="GO:0000155">
    <property type="term" value="F:phosphorelay sensor kinase activity"/>
    <property type="evidence" value="ECO:0007669"/>
    <property type="project" value="InterPro"/>
</dbReference>
<dbReference type="SMART" id="SM00388">
    <property type="entry name" value="HisKA"/>
    <property type="match status" value="1"/>
</dbReference>
<keyword evidence="6" id="KW-0472">Membrane</keyword>
<dbReference type="SUPFAM" id="SSF55874">
    <property type="entry name" value="ATPase domain of HSP90 chaperone/DNA topoisomerase II/histidine kinase"/>
    <property type="match status" value="1"/>
</dbReference>
<evidence type="ECO:0000256" key="5">
    <source>
        <dbReference type="ARBA" id="ARBA00022777"/>
    </source>
</evidence>
<dbReference type="Pfam" id="PF02518">
    <property type="entry name" value="HATPase_c"/>
    <property type="match status" value="1"/>
</dbReference>
<evidence type="ECO:0000313" key="9">
    <source>
        <dbReference type="Proteomes" id="UP000011910"/>
    </source>
</evidence>
<feature type="transmembrane region" description="Helical" evidence="6">
    <location>
        <begin position="105"/>
        <end position="121"/>
    </location>
</feature>
<proteinExistence type="predicted"/>
<evidence type="ECO:0000313" key="8">
    <source>
        <dbReference type="EMBL" id="EMR00814.1"/>
    </source>
</evidence>
<dbReference type="FunFam" id="3.30.565.10:FF:000006">
    <property type="entry name" value="Sensor histidine kinase WalK"/>
    <property type="match status" value="1"/>
</dbReference>
<organism evidence="8 9">
    <name type="scientific">Cesiribacter andamanensis AMV16</name>
    <dbReference type="NCBI Taxonomy" id="1279009"/>
    <lineage>
        <taxon>Bacteria</taxon>
        <taxon>Pseudomonadati</taxon>
        <taxon>Bacteroidota</taxon>
        <taxon>Cytophagia</taxon>
        <taxon>Cytophagales</taxon>
        <taxon>Cesiribacteraceae</taxon>
        <taxon>Cesiribacter</taxon>
    </lineage>
</organism>
<feature type="transmembrane region" description="Helical" evidence="6">
    <location>
        <begin position="80"/>
        <end position="96"/>
    </location>
</feature>
<feature type="transmembrane region" description="Helical" evidence="6">
    <location>
        <begin position="56"/>
        <end position="74"/>
    </location>
</feature>
<protein>
    <recommendedName>
        <fullName evidence="2">histidine kinase</fullName>
        <ecNumber evidence="2">2.7.13.3</ecNumber>
    </recommendedName>
</protein>
<dbReference type="eggNOG" id="COG4251">
    <property type="taxonomic scope" value="Bacteria"/>
</dbReference>
<dbReference type="InterPro" id="IPR036890">
    <property type="entry name" value="HATPase_C_sf"/>
</dbReference>
<dbReference type="Gene3D" id="1.10.287.130">
    <property type="match status" value="1"/>
</dbReference>
<dbReference type="CDD" id="cd00082">
    <property type="entry name" value="HisKA"/>
    <property type="match status" value="1"/>
</dbReference>
<evidence type="ECO:0000256" key="6">
    <source>
        <dbReference type="SAM" id="Phobius"/>
    </source>
</evidence>
<keyword evidence="3" id="KW-0597">Phosphoprotein</keyword>
<comment type="caution">
    <text evidence="8">The sequence shown here is derived from an EMBL/GenBank/DDBJ whole genome shotgun (WGS) entry which is preliminary data.</text>
</comment>
<dbReference type="AlphaFoldDB" id="M7NQP7"/>
<keyword evidence="6" id="KW-0812">Transmembrane</keyword>
<dbReference type="PANTHER" id="PTHR43547">
    <property type="entry name" value="TWO-COMPONENT HISTIDINE KINASE"/>
    <property type="match status" value="1"/>
</dbReference>
<dbReference type="InterPro" id="IPR004358">
    <property type="entry name" value="Sig_transdc_His_kin-like_C"/>
</dbReference>
<reference evidence="8 9" key="1">
    <citation type="journal article" date="2013" name="Genome Announc.">
        <title>Draft Genome Sequence of Cesiribacter andamanensis Strain AMV16T, Isolated from a Soil Sample from a Mud Volcano in the Andaman Islands, India.</title>
        <authorList>
            <person name="Shivaji S."/>
            <person name="Ara S."/>
            <person name="Begum Z."/>
            <person name="Srinivas T.N."/>
            <person name="Singh A."/>
            <person name="Kumar Pinnaka A."/>
        </authorList>
    </citation>
    <scope>NUCLEOTIDE SEQUENCE [LARGE SCALE GENOMIC DNA]</scope>
    <source>
        <strain evidence="8 9">AMV16</strain>
    </source>
</reference>
<dbReference type="InterPro" id="IPR005467">
    <property type="entry name" value="His_kinase_dom"/>
</dbReference>
<name>M7NQP7_9BACT</name>
<dbReference type="CDD" id="cd00075">
    <property type="entry name" value="HATPase"/>
    <property type="match status" value="1"/>
</dbReference>
<evidence type="ECO:0000259" key="7">
    <source>
        <dbReference type="PROSITE" id="PS50109"/>
    </source>
</evidence>
<evidence type="ECO:0000256" key="4">
    <source>
        <dbReference type="ARBA" id="ARBA00022679"/>
    </source>
</evidence>
<feature type="transmembrane region" description="Helical" evidence="6">
    <location>
        <begin position="183"/>
        <end position="204"/>
    </location>
</feature>
<dbReference type="PANTHER" id="PTHR43547:SF2">
    <property type="entry name" value="HYBRID SIGNAL TRANSDUCTION HISTIDINE KINASE C"/>
    <property type="match status" value="1"/>
</dbReference>
<comment type="catalytic activity">
    <reaction evidence="1">
        <text>ATP + protein L-histidine = ADP + protein N-phospho-L-histidine.</text>
        <dbReference type="EC" id="2.7.13.3"/>
    </reaction>
</comment>
<dbReference type="InterPro" id="IPR036097">
    <property type="entry name" value="HisK_dim/P_sf"/>
</dbReference>
<keyword evidence="9" id="KW-1185">Reference proteome</keyword>
<keyword evidence="5 8" id="KW-0418">Kinase</keyword>
<dbReference type="EMBL" id="AODQ01000183">
    <property type="protein sequence ID" value="EMR00814.1"/>
    <property type="molecule type" value="Genomic_DNA"/>
</dbReference>
<feature type="domain" description="Histidine kinase" evidence="7">
    <location>
        <begin position="227"/>
        <end position="443"/>
    </location>
</feature>
<dbReference type="InterPro" id="IPR003594">
    <property type="entry name" value="HATPase_dom"/>
</dbReference>
<dbReference type="SMART" id="SM00387">
    <property type="entry name" value="HATPase_c"/>
    <property type="match status" value="1"/>
</dbReference>
<accession>M7NQP7</accession>
<feature type="transmembrane region" description="Helical" evidence="6">
    <location>
        <begin position="150"/>
        <end position="171"/>
    </location>
</feature>
<dbReference type="STRING" id="1279009.ADICEAN_04059"/>
<dbReference type="InterPro" id="IPR003661">
    <property type="entry name" value="HisK_dim/P_dom"/>
</dbReference>
<dbReference type="Proteomes" id="UP000011910">
    <property type="component" value="Unassembled WGS sequence"/>
</dbReference>
<evidence type="ECO:0000256" key="1">
    <source>
        <dbReference type="ARBA" id="ARBA00000085"/>
    </source>
</evidence>
<dbReference type="Gene3D" id="3.30.565.10">
    <property type="entry name" value="Histidine kinase-like ATPase, C-terminal domain"/>
    <property type="match status" value="1"/>
</dbReference>